<evidence type="ECO:0000313" key="8">
    <source>
        <dbReference type="EMBL" id="VFJ50938.1"/>
    </source>
</evidence>
<dbReference type="EMBL" id="CAADFA010000085">
    <property type="protein sequence ID" value="VFJ50435.1"/>
    <property type="molecule type" value="Genomic_DNA"/>
</dbReference>
<name>A0A450SE95_9GAMM</name>
<dbReference type="PANTHER" id="PTHR35534">
    <property type="entry name" value="50S RIBOSOMAL PROTEIN L32"/>
    <property type="match status" value="1"/>
</dbReference>
<dbReference type="AlphaFoldDB" id="A0A450SE95"/>
<protein>
    <recommendedName>
        <fullName evidence="4 5">Large ribosomal subunit protein bL32</fullName>
    </recommendedName>
</protein>
<evidence type="ECO:0000256" key="1">
    <source>
        <dbReference type="ARBA" id="ARBA00008560"/>
    </source>
</evidence>
<evidence type="ECO:0000256" key="6">
    <source>
        <dbReference type="SAM" id="MobiDB-lite"/>
    </source>
</evidence>
<reference evidence="8" key="1">
    <citation type="submission" date="2019-02" db="EMBL/GenBank/DDBJ databases">
        <authorList>
            <person name="Gruber-Vodicka R. H."/>
            <person name="Seah K. B. B."/>
        </authorList>
    </citation>
    <scope>NUCLEOTIDE SEQUENCE</scope>
    <source>
        <strain evidence="8">BECK_BZ163</strain>
        <strain evidence="9">BECK_BZ164</strain>
        <strain evidence="7">BECK_BZ165</strain>
    </source>
</reference>
<keyword evidence="3 5" id="KW-0687">Ribonucleoprotein</keyword>
<dbReference type="SUPFAM" id="SSF57829">
    <property type="entry name" value="Zn-binding ribosomal proteins"/>
    <property type="match status" value="1"/>
</dbReference>
<sequence length="66" mass="7709">MAVQQKRKSSAKRDMRRSHDALSNPAISTESITSEAHLRHHVTYQGYYRGQKVAPSQKRRNRDKEE</sequence>
<dbReference type="Pfam" id="PF01783">
    <property type="entry name" value="Ribosomal_L32p"/>
    <property type="match status" value="1"/>
</dbReference>
<dbReference type="PANTHER" id="PTHR35534:SF1">
    <property type="entry name" value="LARGE RIBOSOMAL SUBUNIT PROTEIN BL32"/>
    <property type="match status" value="1"/>
</dbReference>
<dbReference type="InterPro" id="IPR002677">
    <property type="entry name" value="Ribosomal_bL32"/>
</dbReference>
<feature type="compositionally biased region" description="Basic residues" evidence="6">
    <location>
        <begin position="57"/>
        <end position="66"/>
    </location>
</feature>
<evidence type="ECO:0000256" key="4">
    <source>
        <dbReference type="ARBA" id="ARBA00035178"/>
    </source>
</evidence>
<dbReference type="HAMAP" id="MF_00340">
    <property type="entry name" value="Ribosomal_bL32"/>
    <property type="match status" value="1"/>
</dbReference>
<dbReference type="NCBIfam" id="TIGR01031">
    <property type="entry name" value="rpmF_bact"/>
    <property type="match status" value="1"/>
</dbReference>
<dbReference type="InterPro" id="IPR044957">
    <property type="entry name" value="Ribosomal_bL32_bact"/>
</dbReference>
<dbReference type="GO" id="GO:0006412">
    <property type="term" value="P:translation"/>
    <property type="evidence" value="ECO:0007669"/>
    <property type="project" value="UniProtKB-UniRule"/>
</dbReference>
<feature type="compositionally biased region" description="Basic residues" evidence="6">
    <location>
        <begin position="1"/>
        <end position="10"/>
    </location>
</feature>
<dbReference type="GO" id="GO:0003735">
    <property type="term" value="F:structural constituent of ribosome"/>
    <property type="evidence" value="ECO:0007669"/>
    <property type="project" value="InterPro"/>
</dbReference>
<dbReference type="GO" id="GO:0015934">
    <property type="term" value="C:large ribosomal subunit"/>
    <property type="evidence" value="ECO:0007669"/>
    <property type="project" value="InterPro"/>
</dbReference>
<dbReference type="EMBL" id="CAADFL010000069">
    <property type="protein sequence ID" value="VFK08428.1"/>
    <property type="molecule type" value="Genomic_DNA"/>
</dbReference>
<feature type="region of interest" description="Disordered" evidence="6">
    <location>
        <begin position="1"/>
        <end position="66"/>
    </location>
</feature>
<evidence type="ECO:0000256" key="3">
    <source>
        <dbReference type="ARBA" id="ARBA00023274"/>
    </source>
</evidence>
<dbReference type="EMBL" id="CAADEZ010000089">
    <property type="protein sequence ID" value="VFJ50938.1"/>
    <property type="molecule type" value="Genomic_DNA"/>
</dbReference>
<organism evidence="8">
    <name type="scientific">Candidatus Kentrum sp. FM</name>
    <dbReference type="NCBI Taxonomy" id="2126340"/>
    <lineage>
        <taxon>Bacteria</taxon>
        <taxon>Pseudomonadati</taxon>
        <taxon>Pseudomonadota</taxon>
        <taxon>Gammaproteobacteria</taxon>
        <taxon>Candidatus Kentrum</taxon>
    </lineage>
</organism>
<keyword evidence="2 5" id="KW-0689">Ribosomal protein</keyword>
<evidence type="ECO:0000256" key="5">
    <source>
        <dbReference type="HAMAP-Rule" id="MF_00340"/>
    </source>
</evidence>
<proteinExistence type="inferred from homology"/>
<feature type="compositionally biased region" description="Basic and acidic residues" evidence="6">
    <location>
        <begin position="11"/>
        <end position="20"/>
    </location>
</feature>
<gene>
    <name evidence="5" type="primary">rpmF</name>
    <name evidence="8" type="ORF">BECKFM1743A_GA0114220_100896</name>
    <name evidence="9" type="ORF">BECKFM1743B_GA0114221_100696</name>
    <name evidence="7" type="ORF">BECKFM1743C_GA0114222_100858</name>
</gene>
<evidence type="ECO:0000256" key="2">
    <source>
        <dbReference type="ARBA" id="ARBA00022980"/>
    </source>
</evidence>
<evidence type="ECO:0000313" key="9">
    <source>
        <dbReference type="EMBL" id="VFK08428.1"/>
    </source>
</evidence>
<dbReference type="InterPro" id="IPR011332">
    <property type="entry name" value="Ribosomal_zn-bd"/>
</dbReference>
<feature type="compositionally biased region" description="Polar residues" evidence="6">
    <location>
        <begin position="25"/>
        <end position="34"/>
    </location>
</feature>
<evidence type="ECO:0000313" key="7">
    <source>
        <dbReference type="EMBL" id="VFJ50435.1"/>
    </source>
</evidence>
<accession>A0A450SE95</accession>
<comment type="similarity">
    <text evidence="1 5">Belongs to the bacterial ribosomal protein bL32 family.</text>
</comment>